<evidence type="ECO:0000256" key="10">
    <source>
        <dbReference type="ARBA" id="ARBA00022759"/>
    </source>
</evidence>
<dbReference type="RefSeq" id="YP_010798395.1">
    <property type="nucleotide sequence ID" value="NC_076437.1"/>
</dbReference>
<keyword evidence="16" id="KW-1185">Reference proteome</keyword>
<evidence type="ECO:0000256" key="6">
    <source>
        <dbReference type="ARBA" id="ARBA00022705"/>
    </source>
</evidence>
<dbReference type="Pfam" id="PF00799">
    <property type="entry name" value="Gemini_AL1"/>
    <property type="match status" value="1"/>
</dbReference>
<keyword evidence="11" id="KW-0378">Hydrolase</keyword>
<evidence type="ECO:0000256" key="13">
    <source>
        <dbReference type="ARBA" id="ARBA00023125"/>
    </source>
</evidence>
<dbReference type="GO" id="GO:0042025">
    <property type="term" value="C:host cell nucleus"/>
    <property type="evidence" value="ECO:0007669"/>
    <property type="project" value="UniProtKB-SubCell"/>
</dbReference>
<dbReference type="Pfam" id="PF08283">
    <property type="entry name" value="Gemini_AL1_M"/>
    <property type="match status" value="1"/>
</dbReference>
<accession>A0A6G9W2Q7</accession>
<proteinExistence type="predicted"/>
<evidence type="ECO:0000256" key="1">
    <source>
        <dbReference type="ARBA" id="ARBA00004147"/>
    </source>
</evidence>
<evidence type="ECO:0000256" key="2">
    <source>
        <dbReference type="ARBA" id="ARBA00014531"/>
    </source>
</evidence>
<dbReference type="PRINTS" id="PR00228">
    <property type="entry name" value="GEMCOATCLVL1"/>
</dbReference>
<keyword evidence="13" id="KW-0238">DNA-binding</keyword>
<comment type="subcellular location">
    <subcellularLocation>
        <location evidence="1">Host nucleus</location>
    </subcellularLocation>
</comment>
<dbReference type="GO" id="GO:0046872">
    <property type="term" value="F:metal ion binding"/>
    <property type="evidence" value="ECO:0007669"/>
    <property type="project" value="UniProtKB-KW"/>
</dbReference>
<keyword evidence="5" id="KW-0548">Nucleotidyltransferase</keyword>
<evidence type="ECO:0000256" key="5">
    <source>
        <dbReference type="ARBA" id="ARBA00022695"/>
    </source>
</evidence>
<dbReference type="GO" id="GO:0003677">
    <property type="term" value="F:DNA binding"/>
    <property type="evidence" value="ECO:0007669"/>
    <property type="project" value="UniProtKB-KW"/>
</dbReference>
<dbReference type="KEGG" id="vg:80536573"/>
<dbReference type="InterPro" id="IPR001301">
    <property type="entry name" value="Gemini_AL1_CLV"/>
</dbReference>
<protein>
    <recommendedName>
        <fullName evidence="2">Replication-associated protein</fullName>
    </recommendedName>
</protein>
<keyword evidence="8" id="KW-0479">Metal-binding</keyword>
<keyword evidence="12" id="KW-0190">Covalent protein-DNA linkage</keyword>
<dbReference type="SUPFAM" id="SSF52540">
    <property type="entry name" value="P-loop containing nucleoside triphosphate hydrolases"/>
    <property type="match status" value="1"/>
</dbReference>
<organism evidence="15 16">
    <name type="scientific">Chicken genomovirus mg7_78</name>
    <dbReference type="NCBI Taxonomy" id="2720951"/>
    <lineage>
        <taxon>Viruses</taxon>
        <taxon>Monodnaviria</taxon>
        <taxon>Shotokuvirae</taxon>
        <taxon>Cressdnaviricota</taxon>
        <taxon>Repensiviricetes</taxon>
        <taxon>Geplafuvirales</taxon>
        <taxon>Genomoviridae</taxon>
        <taxon>Gemykrogvirus</taxon>
        <taxon>Gemykrogvirus galga4</taxon>
    </lineage>
</organism>
<evidence type="ECO:0000256" key="7">
    <source>
        <dbReference type="ARBA" id="ARBA00022722"/>
    </source>
</evidence>
<sequence length="337" mass="38469">MSRARFEKNAKAFLLTYSKLDENAQSAFFSRASAHYGFIVENIRTPNCYRLGRERHQDDAVHVHCYVSFDTAVRIQSQFRFDFGGSHPNIRSVSRGHRRTYDYAGKDGDIIAEYGEPPPPIDTSTTKDDGVWAEALRQSTKTEFLDVIRGGSPKNYILFNKQVESFADKYFGTCEEPYRSPTFVDLSGDRLKCFTDQAALGDGIVGHRRKSLILWGPTRTGKTVWARSLGKYSSHFYCQTYFNLKQVREDADYAVFDDLAGGFKFWPGYKSWLGAQKEFDITDKYQGKRHVKWGKPGICLMNSDPLFDPHVDTEWLIGNCFIVFVPENEPLVSDVSS</sequence>
<dbReference type="InterPro" id="IPR027417">
    <property type="entry name" value="P-loop_NTPase"/>
</dbReference>
<dbReference type="GO" id="GO:0000166">
    <property type="term" value="F:nucleotide binding"/>
    <property type="evidence" value="ECO:0007669"/>
    <property type="project" value="UniProtKB-KW"/>
</dbReference>
<evidence type="ECO:0000256" key="4">
    <source>
        <dbReference type="ARBA" id="ARBA00022679"/>
    </source>
</evidence>
<reference evidence="15" key="1">
    <citation type="submission" date="2019-08" db="EMBL/GenBank/DDBJ databases">
        <title>Identification of single stranded DNA viruses in chicken tracheal swab swabs.</title>
        <authorList>
            <person name="Chrzastek K."/>
            <person name="Kapczynski D."/>
            <person name="Kulkarni A."/>
            <person name="Chappell L."/>
            <person name="Schmidlin K."/>
            <person name="Varsani A."/>
        </authorList>
    </citation>
    <scope>NUCLEOTIDE SEQUENCE</scope>
    <source>
        <strain evidence="15">Mg7_78</strain>
    </source>
</reference>
<dbReference type="GO" id="GO:0016779">
    <property type="term" value="F:nucleotidyltransferase activity"/>
    <property type="evidence" value="ECO:0007669"/>
    <property type="project" value="UniProtKB-KW"/>
</dbReference>
<dbReference type="Proteomes" id="UP000680438">
    <property type="component" value="Segment"/>
</dbReference>
<dbReference type="InterPro" id="IPR049912">
    <property type="entry name" value="CRESS_DNA_REP"/>
</dbReference>
<evidence type="ECO:0000256" key="12">
    <source>
        <dbReference type="ARBA" id="ARBA00023124"/>
    </source>
</evidence>
<dbReference type="SUPFAM" id="SSF55464">
    <property type="entry name" value="Origin of replication-binding domain, RBD-like"/>
    <property type="match status" value="1"/>
</dbReference>
<keyword evidence="3" id="KW-1048">Host nucleus</keyword>
<dbReference type="GO" id="GO:0016888">
    <property type="term" value="F:DNA endonuclease activity, producing 5'-phosphomonoesters"/>
    <property type="evidence" value="ECO:0007669"/>
    <property type="project" value="InterPro"/>
</dbReference>
<dbReference type="PROSITE" id="PS52020">
    <property type="entry name" value="CRESS_DNA_REP"/>
    <property type="match status" value="1"/>
</dbReference>
<dbReference type="GeneID" id="80536573"/>
<keyword evidence="9" id="KW-0547">Nucleotide-binding</keyword>
<keyword evidence="4" id="KW-0808">Transferase</keyword>
<dbReference type="EMBL" id="MN379614">
    <property type="protein sequence ID" value="QIR82253.1"/>
    <property type="molecule type" value="Genomic_DNA"/>
</dbReference>
<feature type="domain" description="CRESS-DNA virus Rep endonuclease" evidence="14">
    <location>
        <begin position="7"/>
        <end position="117"/>
    </location>
</feature>
<evidence type="ECO:0000313" key="16">
    <source>
        <dbReference type="Proteomes" id="UP000680438"/>
    </source>
</evidence>
<dbReference type="GO" id="GO:0005198">
    <property type="term" value="F:structural molecule activity"/>
    <property type="evidence" value="ECO:0007669"/>
    <property type="project" value="InterPro"/>
</dbReference>
<name>A0A6G9W2Q7_9VIRU</name>
<evidence type="ECO:0000256" key="9">
    <source>
        <dbReference type="ARBA" id="ARBA00022741"/>
    </source>
</evidence>
<dbReference type="Gene3D" id="3.40.1310.20">
    <property type="match status" value="1"/>
</dbReference>
<evidence type="ECO:0000313" key="15">
    <source>
        <dbReference type="EMBL" id="QIR82253.1"/>
    </source>
</evidence>
<evidence type="ECO:0000259" key="14">
    <source>
        <dbReference type="PROSITE" id="PS52020"/>
    </source>
</evidence>
<keyword evidence="7" id="KW-0540">Nuclease</keyword>
<dbReference type="Gene3D" id="3.40.50.300">
    <property type="entry name" value="P-loop containing nucleotide triphosphate hydrolases"/>
    <property type="match status" value="1"/>
</dbReference>
<keyword evidence="10" id="KW-0255">Endonuclease</keyword>
<keyword evidence="6" id="KW-0235">DNA replication</keyword>
<evidence type="ECO:0000256" key="11">
    <source>
        <dbReference type="ARBA" id="ARBA00022801"/>
    </source>
</evidence>
<evidence type="ECO:0000256" key="8">
    <source>
        <dbReference type="ARBA" id="ARBA00022723"/>
    </source>
</evidence>
<dbReference type="InterPro" id="IPR022692">
    <property type="entry name" value="Gemini_AL1_REP_central"/>
</dbReference>
<dbReference type="GO" id="GO:0006260">
    <property type="term" value="P:DNA replication"/>
    <property type="evidence" value="ECO:0007669"/>
    <property type="project" value="UniProtKB-KW"/>
</dbReference>
<evidence type="ECO:0000256" key="3">
    <source>
        <dbReference type="ARBA" id="ARBA00022562"/>
    </source>
</evidence>